<protein>
    <recommendedName>
        <fullName evidence="6 7">6-phosphogluconolactonase</fullName>
        <shortName evidence="7">6PGL</shortName>
        <ecNumber evidence="5 7">3.1.1.31</ecNumber>
    </recommendedName>
</protein>
<evidence type="ECO:0000256" key="6">
    <source>
        <dbReference type="ARBA" id="ARBA00020337"/>
    </source>
</evidence>
<dbReference type="AlphaFoldDB" id="A0A2I1PE20"/>
<dbReference type="Pfam" id="PF01182">
    <property type="entry name" value="Glucosamine_iso"/>
    <property type="match status" value="1"/>
</dbReference>
<evidence type="ECO:0000256" key="3">
    <source>
        <dbReference type="ARBA" id="ARBA00004961"/>
    </source>
</evidence>
<organism evidence="10 11">
    <name type="scientific">Kytococcus schroeteri</name>
    <dbReference type="NCBI Taxonomy" id="138300"/>
    <lineage>
        <taxon>Bacteria</taxon>
        <taxon>Bacillati</taxon>
        <taxon>Actinomycetota</taxon>
        <taxon>Actinomycetes</taxon>
        <taxon>Micrococcales</taxon>
        <taxon>Kytococcaceae</taxon>
        <taxon>Kytococcus</taxon>
    </lineage>
</organism>
<evidence type="ECO:0000256" key="2">
    <source>
        <dbReference type="ARBA" id="ARBA00002681"/>
    </source>
</evidence>
<sequence length="258" mass="26973">MTTPQLTVSQTPEQTASALVDALVALLAERPAAHVGLTGGSMGVAVAQEVGRRWTTGEADFSGVDWWFSDERFLPAGDAERNALQVRRALGDAPLADDRLHVVGAVAPDAEPDRLGAEDAAQEYAVAMEEVPQADGLPVFDLLVLGVGPDAHVASLFPGHPDSGHTDRWTTAVEDSPKPPPLRVSFTMPVLRAADEVWLVATGEGKAAALASASEAFAGPEVPLPGDGAPLEVPAAWAVGRHGTRWFLDRAAASRLEG</sequence>
<evidence type="ECO:0000259" key="9">
    <source>
        <dbReference type="Pfam" id="PF01182"/>
    </source>
</evidence>
<comment type="similarity">
    <text evidence="4 7">Belongs to the glucosamine/galactosamine-6-phosphate isomerase family. 6-phosphogluconolactonase subfamily.</text>
</comment>
<dbReference type="Gene3D" id="3.40.50.1360">
    <property type="match status" value="1"/>
</dbReference>
<dbReference type="EMBL" id="PKIZ01000001">
    <property type="protein sequence ID" value="PKZ42864.1"/>
    <property type="molecule type" value="Genomic_DNA"/>
</dbReference>
<reference evidence="10 11" key="1">
    <citation type="submission" date="2017-12" db="EMBL/GenBank/DDBJ databases">
        <title>Phylogenetic diversity of female urinary microbiome.</title>
        <authorList>
            <person name="Thomas-White K."/>
            <person name="Wolfe A.J."/>
        </authorList>
    </citation>
    <scope>NUCLEOTIDE SEQUENCE [LARGE SCALE GENOMIC DNA]</scope>
    <source>
        <strain evidence="10 11">UMB1298</strain>
    </source>
</reference>
<dbReference type="InterPro" id="IPR039104">
    <property type="entry name" value="6PGL"/>
</dbReference>
<dbReference type="EC" id="3.1.1.31" evidence="5 7"/>
<comment type="caution">
    <text evidence="10">The sequence shown here is derived from an EMBL/GenBank/DDBJ whole genome shotgun (WGS) entry which is preliminary data.</text>
</comment>
<accession>A0A2I1PE20</accession>
<dbReference type="PANTHER" id="PTHR11054">
    <property type="entry name" value="6-PHOSPHOGLUCONOLACTONASE"/>
    <property type="match status" value="1"/>
</dbReference>
<keyword evidence="7" id="KW-0378">Hydrolase</keyword>
<dbReference type="SUPFAM" id="SSF100950">
    <property type="entry name" value="NagB/RpiA/CoA transferase-like"/>
    <property type="match status" value="1"/>
</dbReference>
<dbReference type="InterPro" id="IPR037171">
    <property type="entry name" value="NagB/RpiA_transferase-like"/>
</dbReference>
<evidence type="ECO:0000256" key="4">
    <source>
        <dbReference type="ARBA" id="ARBA00010662"/>
    </source>
</evidence>
<dbReference type="CDD" id="cd01400">
    <property type="entry name" value="6PGL"/>
    <property type="match status" value="1"/>
</dbReference>
<dbReference type="InterPro" id="IPR005900">
    <property type="entry name" value="6-phosphogluconolactonase_DevB"/>
</dbReference>
<dbReference type="GO" id="GO:0017057">
    <property type="term" value="F:6-phosphogluconolactonase activity"/>
    <property type="evidence" value="ECO:0007669"/>
    <property type="project" value="UniProtKB-UniRule"/>
</dbReference>
<dbReference type="NCBIfam" id="TIGR01198">
    <property type="entry name" value="pgl"/>
    <property type="match status" value="1"/>
</dbReference>
<name>A0A2I1PE20_9MICO</name>
<dbReference type="OrthoDB" id="9810967at2"/>
<feature type="domain" description="Glucosamine/galactosamine-6-phosphate isomerase" evidence="9">
    <location>
        <begin position="12"/>
        <end position="223"/>
    </location>
</feature>
<evidence type="ECO:0000256" key="8">
    <source>
        <dbReference type="SAM" id="MobiDB-lite"/>
    </source>
</evidence>
<dbReference type="UniPathway" id="UPA00115">
    <property type="reaction ID" value="UER00409"/>
</dbReference>
<dbReference type="PANTHER" id="PTHR11054:SF0">
    <property type="entry name" value="6-PHOSPHOGLUCONOLACTONASE"/>
    <property type="match status" value="1"/>
</dbReference>
<dbReference type="GO" id="GO:0005975">
    <property type="term" value="P:carbohydrate metabolic process"/>
    <property type="evidence" value="ECO:0007669"/>
    <property type="project" value="UniProtKB-UniRule"/>
</dbReference>
<dbReference type="GO" id="GO:0006098">
    <property type="term" value="P:pentose-phosphate shunt"/>
    <property type="evidence" value="ECO:0007669"/>
    <property type="project" value="UniProtKB-UniPathway"/>
</dbReference>
<dbReference type="InterPro" id="IPR006148">
    <property type="entry name" value="Glc/Gal-6P_isomerase"/>
</dbReference>
<dbReference type="RefSeq" id="WP_070706212.1">
    <property type="nucleotide sequence ID" value="NZ_PKIZ01000001.1"/>
</dbReference>
<comment type="catalytic activity">
    <reaction evidence="1 7">
        <text>6-phospho-D-glucono-1,5-lactone + H2O = 6-phospho-D-gluconate + H(+)</text>
        <dbReference type="Rhea" id="RHEA:12556"/>
        <dbReference type="ChEBI" id="CHEBI:15377"/>
        <dbReference type="ChEBI" id="CHEBI:15378"/>
        <dbReference type="ChEBI" id="CHEBI:57955"/>
        <dbReference type="ChEBI" id="CHEBI:58759"/>
        <dbReference type="EC" id="3.1.1.31"/>
    </reaction>
</comment>
<evidence type="ECO:0000256" key="1">
    <source>
        <dbReference type="ARBA" id="ARBA00000832"/>
    </source>
</evidence>
<evidence type="ECO:0000313" key="11">
    <source>
        <dbReference type="Proteomes" id="UP000234206"/>
    </source>
</evidence>
<dbReference type="Proteomes" id="UP000234206">
    <property type="component" value="Unassembled WGS sequence"/>
</dbReference>
<feature type="region of interest" description="Disordered" evidence="8">
    <location>
        <begin position="158"/>
        <end position="177"/>
    </location>
</feature>
<evidence type="ECO:0000256" key="5">
    <source>
        <dbReference type="ARBA" id="ARBA00013198"/>
    </source>
</evidence>
<gene>
    <name evidence="7 10" type="primary">pgl</name>
    <name evidence="10" type="ORF">CYJ76_01065</name>
</gene>
<proteinExistence type="inferred from homology"/>
<comment type="pathway">
    <text evidence="3 7">Carbohydrate degradation; pentose phosphate pathway; D-ribulose 5-phosphate from D-glucose 6-phosphate (oxidative stage): step 2/3.</text>
</comment>
<evidence type="ECO:0000256" key="7">
    <source>
        <dbReference type="RuleBase" id="RU365095"/>
    </source>
</evidence>
<evidence type="ECO:0000313" key="10">
    <source>
        <dbReference type="EMBL" id="PKZ42864.1"/>
    </source>
</evidence>
<comment type="function">
    <text evidence="2 7">Hydrolysis of 6-phosphogluconolactone to 6-phosphogluconate.</text>
</comment>
<keyword evidence="11" id="KW-1185">Reference proteome</keyword>